<evidence type="ECO:0000259" key="14">
    <source>
        <dbReference type="Pfam" id="PF17900"/>
    </source>
</evidence>
<evidence type="ECO:0000259" key="13">
    <source>
        <dbReference type="Pfam" id="PF01433"/>
    </source>
</evidence>
<dbReference type="InterPro" id="IPR050344">
    <property type="entry name" value="Peptidase_M1_aminopeptidases"/>
</dbReference>
<keyword evidence="12" id="KW-0732">Signal</keyword>
<dbReference type="Gene3D" id="2.60.40.1730">
    <property type="entry name" value="tricorn interacting facor f3 domain"/>
    <property type="match status" value="1"/>
</dbReference>
<feature type="domain" description="Aminopeptidase N-like N-terminal" evidence="14">
    <location>
        <begin position="32"/>
        <end position="193"/>
    </location>
</feature>
<dbReference type="PANTHER" id="PTHR11533">
    <property type="entry name" value="PROTEASE M1 ZINC METALLOPROTEASE"/>
    <property type="match status" value="1"/>
</dbReference>
<dbReference type="InterPro" id="IPR042097">
    <property type="entry name" value="Aminopeptidase_N-like_N_sf"/>
</dbReference>
<dbReference type="SUPFAM" id="SSF63737">
    <property type="entry name" value="Leukotriene A4 hydrolase N-terminal domain"/>
    <property type="match status" value="1"/>
</dbReference>
<evidence type="ECO:0000256" key="3">
    <source>
        <dbReference type="ARBA" id="ARBA00010136"/>
    </source>
</evidence>
<proteinExistence type="inferred from homology"/>
<keyword evidence="11" id="KW-0482">Metalloprotease</keyword>
<evidence type="ECO:0000313" key="15">
    <source>
        <dbReference type="EMBL" id="MDO1514509.1"/>
    </source>
</evidence>
<dbReference type="Pfam" id="PF17900">
    <property type="entry name" value="Peptidase_M1_N"/>
    <property type="match status" value="1"/>
</dbReference>
<keyword evidence="9 15" id="KW-0378">Hydrolase</keyword>
<dbReference type="EC" id="3.4.11.2" evidence="4"/>
<comment type="cofactor">
    <cofactor evidence="2">
        <name>Zn(2+)</name>
        <dbReference type="ChEBI" id="CHEBI:29105"/>
    </cofactor>
</comment>
<dbReference type="EMBL" id="JAUKUC010000001">
    <property type="protein sequence ID" value="MDO1514509.1"/>
    <property type="molecule type" value="Genomic_DNA"/>
</dbReference>
<evidence type="ECO:0000256" key="2">
    <source>
        <dbReference type="ARBA" id="ARBA00001947"/>
    </source>
</evidence>
<evidence type="ECO:0000256" key="1">
    <source>
        <dbReference type="ARBA" id="ARBA00000098"/>
    </source>
</evidence>
<dbReference type="Gene3D" id="1.10.390.10">
    <property type="entry name" value="Neutral Protease Domain 2"/>
    <property type="match status" value="1"/>
</dbReference>
<dbReference type="InterPro" id="IPR027268">
    <property type="entry name" value="Peptidase_M4/M1_CTD_sf"/>
</dbReference>
<sequence length="692" mass="80758">MKPVVFLFLIFTFALGNAQNRNVDFVRISATISPDTLAMEIQGKVRYTFLQHSETDSIFIDGVNINIIEFRLNGRKRQVFNNGKKIGFRAPKKNGEHHVELDYVAQPVQALYFVGFNDAISGNEQIWTQGQGKYTSHWLPSFDDMNEKVEVDLKIIYFKNNEVIANGLLVDKTPIDGKLAWSFDMERPMSSYLIAFAIGKYKKQVLRSESGIPIENYYYPQEELKVEPTYRYTKRIFDFLEKEIEFDYPWQNYKQVPVHDFLYAGMENTGATLFSDSYLIDSVAFKDRNYVNVNAHELAHQWFGNLVTEESGNHHWLQEGFATYYAYLAERSIFGEDKFYWKYYDTAATLKNQSEDGNGQSLLDPNADSLTFYEKGAWALLILREQLGDQAFRQGIASYLKKYSFSNATVTDFLKEMEAVSGQNLNSFKEEWLVNTDFPYEKAMAYLYENSASIQRYQAIADAIGTTETYYKDSIMTSFWNDSTSVHLKKQFILDFHSKISDTTLSELLQAKEIMPRQYLAISRDPIFKTLKPLFESMLTDDSYVTKETVFYKLWVEFPEERSKYLNILKDEIGLPSKNIRTLWLALAMVTPSYNLVKKSGYLKELKSYTSSRYNTEVRQNAFMYLSNLKVLEGEALENLIKATNHHSWQFKTFARRMLDEELRDEDQRQRIDSLSMRMDTKDLQYLKKKIK</sequence>
<protein>
    <recommendedName>
        <fullName evidence="5">Aminopeptidase N</fullName>
        <ecNumber evidence="4">3.4.11.2</ecNumber>
    </recommendedName>
</protein>
<organism evidence="15 16">
    <name type="scientific">Maribacter confluentis</name>
    <dbReference type="NCBI Taxonomy" id="1656093"/>
    <lineage>
        <taxon>Bacteria</taxon>
        <taxon>Pseudomonadati</taxon>
        <taxon>Bacteroidota</taxon>
        <taxon>Flavobacteriia</taxon>
        <taxon>Flavobacteriales</taxon>
        <taxon>Flavobacteriaceae</taxon>
        <taxon>Maribacter</taxon>
    </lineage>
</organism>
<keyword evidence="10" id="KW-0862">Zinc</keyword>
<dbReference type="InterPro" id="IPR045357">
    <property type="entry name" value="Aminopeptidase_N-like_N"/>
</dbReference>
<dbReference type="InterPro" id="IPR014782">
    <property type="entry name" value="Peptidase_M1_dom"/>
</dbReference>
<feature type="domain" description="Peptidase M1 membrane alanine aminopeptidase" evidence="13">
    <location>
        <begin position="232"/>
        <end position="432"/>
    </location>
</feature>
<dbReference type="Proteomes" id="UP001168579">
    <property type="component" value="Unassembled WGS sequence"/>
</dbReference>
<dbReference type="Pfam" id="PF01433">
    <property type="entry name" value="Peptidase_M1"/>
    <property type="match status" value="1"/>
</dbReference>
<comment type="similarity">
    <text evidence="3">Belongs to the peptidase M1 family.</text>
</comment>
<keyword evidence="7" id="KW-0645">Protease</keyword>
<evidence type="ECO:0000256" key="11">
    <source>
        <dbReference type="ARBA" id="ARBA00023049"/>
    </source>
</evidence>
<gene>
    <name evidence="15" type="ORF">Q2T41_17790</name>
</gene>
<evidence type="ECO:0000256" key="6">
    <source>
        <dbReference type="ARBA" id="ARBA00022438"/>
    </source>
</evidence>
<evidence type="ECO:0000256" key="10">
    <source>
        <dbReference type="ARBA" id="ARBA00022833"/>
    </source>
</evidence>
<comment type="catalytic activity">
    <reaction evidence="1">
        <text>Release of an N-terminal amino acid, Xaa-|-Yaa- from a peptide, amide or arylamide. Xaa is preferably Ala, but may be most amino acids including Pro (slow action). When a terminal hydrophobic residue is followed by a prolyl residue, the two may be released as an intact Xaa-Pro dipeptide.</text>
        <dbReference type="EC" id="3.4.11.2"/>
    </reaction>
</comment>
<keyword evidence="16" id="KW-1185">Reference proteome</keyword>
<name>A0ABT8RUC7_9FLAO</name>
<evidence type="ECO:0000256" key="9">
    <source>
        <dbReference type="ARBA" id="ARBA00022801"/>
    </source>
</evidence>
<reference evidence="15" key="1">
    <citation type="journal article" date="2014" name="Int. J. Syst. Evol. Microbiol.">
        <title>Complete genome of a new Firmicutes species belonging to the dominant human colonic microbiota ('Ruminococcus bicirculans') reveals two chromosomes and a selective capacity to utilize plant glucans.</title>
        <authorList>
            <consortium name="NISC Comparative Sequencing Program"/>
            <person name="Wegmann U."/>
            <person name="Louis P."/>
            <person name="Goesmann A."/>
            <person name="Henrissat B."/>
            <person name="Duncan S.H."/>
            <person name="Flint H.J."/>
        </authorList>
    </citation>
    <scope>NUCLEOTIDE SEQUENCE</scope>
    <source>
        <strain evidence="15">CECT 8869</strain>
    </source>
</reference>
<feature type="signal peptide" evidence="12">
    <location>
        <begin position="1"/>
        <end position="18"/>
    </location>
</feature>
<feature type="chain" id="PRO_5047532110" description="Aminopeptidase N" evidence="12">
    <location>
        <begin position="19"/>
        <end position="692"/>
    </location>
</feature>
<comment type="caution">
    <text evidence="15">The sequence shown here is derived from an EMBL/GenBank/DDBJ whole genome shotgun (WGS) entry which is preliminary data.</text>
</comment>
<dbReference type="InterPro" id="IPR001930">
    <property type="entry name" value="Peptidase_M1"/>
</dbReference>
<dbReference type="PRINTS" id="PR00756">
    <property type="entry name" value="ALADIPTASE"/>
</dbReference>
<reference evidence="15" key="2">
    <citation type="submission" date="2023-06" db="EMBL/GenBank/DDBJ databases">
        <authorList>
            <person name="Lucena T."/>
            <person name="Sun Q."/>
        </authorList>
    </citation>
    <scope>NUCLEOTIDE SEQUENCE</scope>
    <source>
        <strain evidence="15">CECT 8869</strain>
    </source>
</reference>
<evidence type="ECO:0000256" key="7">
    <source>
        <dbReference type="ARBA" id="ARBA00022670"/>
    </source>
</evidence>
<evidence type="ECO:0000256" key="4">
    <source>
        <dbReference type="ARBA" id="ARBA00012564"/>
    </source>
</evidence>
<dbReference type="GO" id="GO:0004177">
    <property type="term" value="F:aminopeptidase activity"/>
    <property type="evidence" value="ECO:0007669"/>
    <property type="project" value="UniProtKB-KW"/>
</dbReference>
<dbReference type="RefSeq" id="WP_304437172.1">
    <property type="nucleotide sequence ID" value="NZ_JAUKUC010000001.1"/>
</dbReference>
<evidence type="ECO:0000256" key="12">
    <source>
        <dbReference type="SAM" id="SignalP"/>
    </source>
</evidence>
<accession>A0ABT8RUC7</accession>
<keyword evidence="8" id="KW-0479">Metal-binding</keyword>
<evidence type="ECO:0000256" key="5">
    <source>
        <dbReference type="ARBA" id="ARBA00015611"/>
    </source>
</evidence>
<dbReference type="SUPFAM" id="SSF55486">
    <property type="entry name" value="Metalloproteases ('zincins'), catalytic domain"/>
    <property type="match status" value="1"/>
</dbReference>
<dbReference type="CDD" id="cd09603">
    <property type="entry name" value="M1_APN_like"/>
    <property type="match status" value="1"/>
</dbReference>
<evidence type="ECO:0000313" key="16">
    <source>
        <dbReference type="Proteomes" id="UP001168579"/>
    </source>
</evidence>
<dbReference type="PANTHER" id="PTHR11533:SF174">
    <property type="entry name" value="PUROMYCIN-SENSITIVE AMINOPEPTIDASE-RELATED"/>
    <property type="match status" value="1"/>
</dbReference>
<keyword evidence="6 15" id="KW-0031">Aminopeptidase</keyword>
<evidence type="ECO:0000256" key="8">
    <source>
        <dbReference type="ARBA" id="ARBA00022723"/>
    </source>
</evidence>